<sequence length="41" mass="4548">MQDRDRVAPVRGALMIARLAVIWLFVLAAVMFGLGVVEAYQ</sequence>
<dbReference type="Proteomes" id="UP000292863">
    <property type="component" value="Segment"/>
</dbReference>
<dbReference type="RefSeq" id="YP_009950589.1">
    <property type="nucleotide sequence ID" value="NC_051592.1"/>
</dbReference>
<reference evidence="2 3" key="1">
    <citation type="submission" date="2019-02" db="EMBL/GenBank/DDBJ databases">
        <authorList>
            <person name="Connors B.J."/>
            <person name="Alvarez R."/>
            <person name="Jacob C."/>
            <person name="Drake L.M."/>
            <person name="Tomczak P."/>
            <person name="Lauer M.J."/>
            <person name="Garlena R.A."/>
            <person name="Russell D.A."/>
            <person name="Pope W.H."/>
            <person name="Jacobs-Sera D."/>
            <person name="Hatfull G.F."/>
        </authorList>
    </citation>
    <scope>NUCLEOTIDE SEQUENCE [LARGE SCALE GENOMIC DNA]</scope>
</reference>
<name>A0A481VRQ5_9CAUD</name>
<keyword evidence="1" id="KW-0472">Membrane</keyword>
<evidence type="ECO:0000313" key="2">
    <source>
        <dbReference type="EMBL" id="QBI96291.1"/>
    </source>
</evidence>
<keyword evidence="3" id="KW-1185">Reference proteome</keyword>
<organism evidence="2 3">
    <name type="scientific">Mycobacterium phage Patt</name>
    <dbReference type="NCBI Taxonomy" id="2530139"/>
    <lineage>
        <taxon>Viruses</taxon>
        <taxon>Duplodnaviria</taxon>
        <taxon>Heunggongvirae</taxon>
        <taxon>Uroviricota</taxon>
        <taxon>Caudoviricetes</taxon>
        <taxon>Weiservirinae</taxon>
        <taxon>Fionnbharthvirus</taxon>
        <taxon>Fionnbharthvirus patt</taxon>
    </lineage>
</organism>
<accession>A0A481VRQ5</accession>
<dbReference type="EMBL" id="MK524488">
    <property type="protein sequence ID" value="QBI96291.1"/>
    <property type="molecule type" value="Genomic_DNA"/>
</dbReference>
<proteinExistence type="predicted"/>
<dbReference type="GeneID" id="60322007"/>
<keyword evidence="1" id="KW-1133">Transmembrane helix</keyword>
<dbReference type="KEGG" id="vg:60322007"/>
<feature type="transmembrane region" description="Helical" evidence="1">
    <location>
        <begin position="12"/>
        <end position="37"/>
    </location>
</feature>
<protein>
    <submittedName>
        <fullName evidence="2">Uncharacterized protein</fullName>
    </submittedName>
</protein>
<gene>
    <name evidence="2" type="primary">58</name>
    <name evidence="2" type="ORF">SEA_PATT_58</name>
</gene>
<evidence type="ECO:0000256" key="1">
    <source>
        <dbReference type="SAM" id="Phobius"/>
    </source>
</evidence>
<evidence type="ECO:0000313" key="3">
    <source>
        <dbReference type="Proteomes" id="UP000292863"/>
    </source>
</evidence>
<keyword evidence="1" id="KW-0812">Transmembrane</keyword>